<accession>A0ABM9EJS3</accession>
<reference evidence="6 7" key="1">
    <citation type="submission" date="2022-03" db="EMBL/GenBank/DDBJ databases">
        <authorList>
            <person name="Brunel B."/>
        </authorList>
    </citation>
    <scope>NUCLEOTIDE SEQUENCE [LARGE SCALE GENOMIC DNA]</scope>
    <source>
        <strain evidence="6">STM5069sample</strain>
    </source>
</reference>
<dbReference type="InterPro" id="IPR035897">
    <property type="entry name" value="Toll_tir_struct_dom_sf"/>
</dbReference>
<dbReference type="PANTHER" id="PTHR43289">
    <property type="entry name" value="MITOGEN-ACTIVATED PROTEIN KINASE KINASE KINASE 20-RELATED"/>
    <property type="match status" value="1"/>
</dbReference>
<feature type="domain" description="Protein kinase" evidence="5">
    <location>
        <begin position="174"/>
        <end position="449"/>
    </location>
</feature>
<dbReference type="InterPro" id="IPR044399">
    <property type="entry name" value="Mb-like_M"/>
</dbReference>
<keyword evidence="1" id="KW-0808">Transferase</keyword>
<sequence length="609" mass="68193">MREIVFISYSHKDHAWYKAFESALNIGGNKAILDAWSDQKIGIGDNWQATIESAINTARVALLLVTHNFLHSTYIQSTELMSLLSRQKAGELDIWWVPIDELSSEELEISGLSSLQAAWDPKQSLVKLKGRARVGAVSSISARLILKLGLIADIAKATRDELQQAISRVLGRNIEIIQPIAPGDFSILYKAVRRGGDRVAIKALVPMPRREWLAEDFINRAEAVRDISNSHIIKILDIFRQAEDPLSKRKVNLVVMELVSAPTLATVLKQRGLLPAAEVAGILSQLANAASELHSPGRGDSDVHPMVVGPLRPRQVFYGAARKVQISLVHIANETMQSCQDKPILLLDPDALTYLSPERYKGDGVGQRSDQYYLGLFALELLLGHPPVLVQKFSDLKLKDEFFNDPKAFFRGLCTSEPALSFILMRMLEREPQERWLSMELLSVALEQLAQGRLPDSLREYAAGIYETVLRMNNDFFQRFYDYLFELSPDVAEIFNNKTTDMRQQHVKLNAAMDQLLSYSPVLKVNSLYHEAERHSTLGLRTEHFDTFRDAFLRALSELPGANDAYAQCAWRAILDSGLAYMRRRCCGDNAGLPTPTLYGANVPGRPPG</sequence>
<dbReference type="InterPro" id="IPR009050">
    <property type="entry name" value="Globin-like_sf"/>
</dbReference>
<evidence type="ECO:0000259" key="5">
    <source>
        <dbReference type="PROSITE" id="PS50011"/>
    </source>
</evidence>
<dbReference type="Proteomes" id="UP001153050">
    <property type="component" value="Unassembled WGS sequence"/>
</dbReference>
<name>A0ABM9EJS3_9HYPH</name>
<evidence type="ECO:0000313" key="7">
    <source>
        <dbReference type="Proteomes" id="UP001153050"/>
    </source>
</evidence>
<protein>
    <recommendedName>
        <fullName evidence="5">Protein kinase domain-containing protein</fullName>
    </recommendedName>
</protein>
<dbReference type="SUPFAM" id="SSF46458">
    <property type="entry name" value="Globin-like"/>
    <property type="match status" value="1"/>
</dbReference>
<keyword evidence="7" id="KW-1185">Reference proteome</keyword>
<dbReference type="RefSeq" id="WP_254022670.1">
    <property type="nucleotide sequence ID" value="NZ_CAKXZT010000193.1"/>
</dbReference>
<dbReference type="PANTHER" id="PTHR43289:SF6">
    <property type="entry name" value="SERINE_THREONINE-PROTEIN KINASE NEKL-3"/>
    <property type="match status" value="1"/>
</dbReference>
<dbReference type="InterPro" id="IPR011009">
    <property type="entry name" value="Kinase-like_dom_sf"/>
</dbReference>
<keyword evidence="4" id="KW-0067">ATP-binding</keyword>
<dbReference type="Gene3D" id="3.40.50.10140">
    <property type="entry name" value="Toll/interleukin-1 receptor homology (TIR) domain"/>
    <property type="match status" value="1"/>
</dbReference>
<dbReference type="Pfam" id="PF00042">
    <property type="entry name" value="Globin"/>
    <property type="match status" value="1"/>
</dbReference>
<organism evidence="6 7">
    <name type="scientific">Mesorhizobium escarrei</name>
    <dbReference type="NCBI Taxonomy" id="666018"/>
    <lineage>
        <taxon>Bacteria</taxon>
        <taxon>Pseudomonadati</taxon>
        <taxon>Pseudomonadota</taxon>
        <taxon>Alphaproteobacteria</taxon>
        <taxon>Hyphomicrobiales</taxon>
        <taxon>Phyllobacteriaceae</taxon>
        <taxon>Mesorhizobium</taxon>
    </lineage>
</organism>
<evidence type="ECO:0000313" key="6">
    <source>
        <dbReference type="EMBL" id="CAH2409642.1"/>
    </source>
</evidence>
<evidence type="ECO:0000256" key="4">
    <source>
        <dbReference type="ARBA" id="ARBA00022840"/>
    </source>
</evidence>
<dbReference type="SUPFAM" id="SSF52200">
    <property type="entry name" value="Toll/Interleukin receptor TIR domain"/>
    <property type="match status" value="1"/>
</dbReference>
<dbReference type="Pfam" id="PF00069">
    <property type="entry name" value="Pkinase"/>
    <property type="match status" value="1"/>
</dbReference>
<evidence type="ECO:0000256" key="3">
    <source>
        <dbReference type="ARBA" id="ARBA00022777"/>
    </source>
</evidence>
<dbReference type="Gene3D" id="1.10.490.10">
    <property type="entry name" value="Globins"/>
    <property type="match status" value="1"/>
</dbReference>
<gene>
    <name evidence="6" type="ORF">MES5069_920010</name>
</gene>
<dbReference type="SUPFAM" id="SSF56112">
    <property type="entry name" value="Protein kinase-like (PK-like)"/>
    <property type="match status" value="1"/>
</dbReference>
<dbReference type="InterPro" id="IPR000719">
    <property type="entry name" value="Prot_kinase_dom"/>
</dbReference>
<dbReference type="InterPro" id="IPR000971">
    <property type="entry name" value="Globin"/>
</dbReference>
<evidence type="ECO:0000256" key="2">
    <source>
        <dbReference type="ARBA" id="ARBA00022741"/>
    </source>
</evidence>
<dbReference type="CDD" id="cd01040">
    <property type="entry name" value="Mb-like"/>
    <property type="match status" value="1"/>
</dbReference>
<keyword evidence="2" id="KW-0547">Nucleotide-binding</keyword>
<dbReference type="Pfam" id="PF13676">
    <property type="entry name" value="TIR_2"/>
    <property type="match status" value="1"/>
</dbReference>
<dbReference type="SMART" id="SM00220">
    <property type="entry name" value="S_TKc"/>
    <property type="match status" value="1"/>
</dbReference>
<dbReference type="InterPro" id="IPR000157">
    <property type="entry name" value="TIR_dom"/>
</dbReference>
<dbReference type="Gene3D" id="1.10.510.10">
    <property type="entry name" value="Transferase(Phosphotransferase) domain 1"/>
    <property type="match status" value="1"/>
</dbReference>
<dbReference type="PROSITE" id="PS50011">
    <property type="entry name" value="PROTEIN_KINASE_DOM"/>
    <property type="match status" value="1"/>
</dbReference>
<dbReference type="EMBL" id="CAKXZT010000193">
    <property type="protein sequence ID" value="CAH2409642.1"/>
    <property type="molecule type" value="Genomic_DNA"/>
</dbReference>
<dbReference type="InterPro" id="IPR012292">
    <property type="entry name" value="Globin/Proto"/>
</dbReference>
<keyword evidence="3" id="KW-0418">Kinase</keyword>
<proteinExistence type="predicted"/>
<comment type="caution">
    <text evidence="6">The sequence shown here is derived from an EMBL/GenBank/DDBJ whole genome shotgun (WGS) entry which is preliminary data.</text>
</comment>
<evidence type="ECO:0000256" key="1">
    <source>
        <dbReference type="ARBA" id="ARBA00022679"/>
    </source>
</evidence>